<accession>A0ABP9ESB8</accession>
<dbReference type="PANTHER" id="PTHR35908">
    <property type="entry name" value="HYPOTHETICAL FUSION PROTEIN"/>
    <property type="match status" value="1"/>
</dbReference>
<organism evidence="2 3">
    <name type="scientific">Kitasatospora terrestris</name>
    <dbReference type="NCBI Taxonomy" id="258051"/>
    <lineage>
        <taxon>Bacteria</taxon>
        <taxon>Bacillati</taxon>
        <taxon>Actinomycetota</taxon>
        <taxon>Actinomycetes</taxon>
        <taxon>Kitasatosporales</taxon>
        <taxon>Streptomycetaceae</taxon>
        <taxon>Kitasatospora</taxon>
    </lineage>
</organism>
<sequence>MIRWVYAFVDRPSEVVGRAAEFWASVTGATGVSPWRGDGGEFATLLPADGDPWVKLQGVAAGPGGVHLDLAVADVRETVGLAVKAGADVVAEHGEWAVLRSPGGMLFCAVPFQGESRRPEPADGSRLDQVAIDLPADAYPAEVEFWSALTGWEVLTGSRPEFTVVRGPAGLPVRLLLHRLDAARPTGAHLDLACADRRATRAAHERLGAEFVAEHSHWIVMRDPAGGTYCLTARDPLTGSLA</sequence>
<reference evidence="3" key="1">
    <citation type="journal article" date="2019" name="Int. J. Syst. Evol. Microbiol.">
        <title>The Global Catalogue of Microorganisms (GCM) 10K type strain sequencing project: providing services to taxonomists for standard genome sequencing and annotation.</title>
        <authorList>
            <consortium name="The Broad Institute Genomics Platform"/>
            <consortium name="The Broad Institute Genome Sequencing Center for Infectious Disease"/>
            <person name="Wu L."/>
            <person name="Ma J."/>
        </authorList>
    </citation>
    <scope>NUCLEOTIDE SEQUENCE [LARGE SCALE GENOMIC DNA]</scope>
    <source>
        <strain evidence="3">JCM 13006</strain>
    </source>
</reference>
<dbReference type="SUPFAM" id="SSF54593">
    <property type="entry name" value="Glyoxalase/Bleomycin resistance protein/Dihydroxybiphenyl dioxygenase"/>
    <property type="match status" value="2"/>
</dbReference>
<dbReference type="Pfam" id="PF18029">
    <property type="entry name" value="Glyoxalase_6"/>
    <property type="match status" value="2"/>
</dbReference>
<dbReference type="Gene3D" id="3.10.180.10">
    <property type="entry name" value="2,3-Dihydroxybiphenyl 1,2-Dioxygenase, domain 1"/>
    <property type="match status" value="2"/>
</dbReference>
<dbReference type="InterPro" id="IPR041581">
    <property type="entry name" value="Glyoxalase_6"/>
</dbReference>
<feature type="domain" description="Glyoxalase-like" evidence="1">
    <location>
        <begin position="129"/>
        <end position="232"/>
    </location>
</feature>
<protein>
    <recommendedName>
        <fullName evidence="1">Glyoxalase-like domain-containing protein</fullName>
    </recommendedName>
</protein>
<name>A0ABP9ESB8_9ACTN</name>
<proteinExistence type="predicted"/>
<dbReference type="Proteomes" id="UP001501752">
    <property type="component" value="Unassembled WGS sequence"/>
</dbReference>
<dbReference type="RefSeq" id="WP_345701519.1">
    <property type="nucleotide sequence ID" value="NZ_BAABIS010000001.1"/>
</dbReference>
<comment type="caution">
    <text evidence="2">The sequence shown here is derived from an EMBL/GenBank/DDBJ whole genome shotgun (WGS) entry which is preliminary data.</text>
</comment>
<evidence type="ECO:0000313" key="3">
    <source>
        <dbReference type="Proteomes" id="UP001501752"/>
    </source>
</evidence>
<gene>
    <name evidence="2" type="ORF">GCM10023235_76400</name>
</gene>
<evidence type="ECO:0000259" key="1">
    <source>
        <dbReference type="Pfam" id="PF18029"/>
    </source>
</evidence>
<dbReference type="EMBL" id="BAABIS010000001">
    <property type="protein sequence ID" value="GAA4884306.1"/>
    <property type="molecule type" value="Genomic_DNA"/>
</dbReference>
<dbReference type="InterPro" id="IPR029068">
    <property type="entry name" value="Glyas_Bleomycin-R_OHBP_Dase"/>
</dbReference>
<feature type="domain" description="Glyoxalase-like" evidence="1">
    <location>
        <begin position="15"/>
        <end position="109"/>
    </location>
</feature>
<keyword evidence="3" id="KW-1185">Reference proteome</keyword>
<dbReference type="PANTHER" id="PTHR35908:SF1">
    <property type="entry name" value="CONSERVED PROTEIN"/>
    <property type="match status" value="1"/>
</dbReference>
<evidence type="ECO:0000313" key="2">
    <source>
        <dbReference type="EMBL" id="GAA4884306.1"/>
    </source>
</evidence>